<accession>A0A7G2CBU0</accession>
<keyword evidence="4" id="KW-1185">Reference proteome</keyword>
<feature type="compositionally biased region" description="Low complexity" evidence="1">
    <location>
        <begin position="8"/>
        <end position="20"/>
    </location>
</feature>
<sequence length="184" mass="19957">MKSVPSPKSTRGSSRQSKSSIEPRGVPEFDREYARQLSLARQGRGSLRESPVSTPRLSPQKAQGESPLPQPPNVGEAIKGFVASHVAPLRGSSGTSSPAPEPQLGKSQEKEILPSLPQSGILRTLSVVVVSILLIMVVALGFAVVFPTTVILLKTIFHRRLPAQNQGCWRSRVLPKRYDKLGYV</sequence>
<dbReference type="EMBL" id="LR877150">
    <property type="protein sequence ID" value="CAD2216417.1"/>
    <property type="molecule type" value="Genomic_DNA"/>
</dbReference>
<feature type="region of interest" description="Disordered" evidence="1">
    <location>
        <begin position="88"/>
        <end position="107"/>
    </location>
</feature>
<protein>
    <recommendedName>
        <fullName evidence="5">Transmembrane protein</fullName>
    </recommendedName>
</protein>
<feature type="compositionally biased region" description="Polar residues" evidence="1">
    <location>
        <begin position="51"/>
        <end position="63"/>
    </location>
</feature>
<evidence type="ECO:0000256" key="1">
    <source>
        <dbReference type="SAM" id="MobiDB-lite"/>
    </source>
</evidence>
<feature type="transmembrane region" description="Helical" evidence="2">
    <location>
        <begin position="125"/>
        <end position="153"/>
    </location>
</feature>
<feature type="region of interest" description="Disordered" evidence="1">
    <location>
        <begin position="1"/>
        <end position="76"/>
    </location>
</feature>
<keyword evidence="2" id="KW-0812">Transmembrane</keyword>
<evidence type="ECO:0000256" key="2">
    <source>
        <dbReference type="SAM" id="Phobius"/>
    </source>
</evidence>
<feature type="compositionally biased region" description="Basic and acidic residues" evidence="1">
    <location>
        <begin position="25"/>
        <end position="34"/>
    </location>
</feature>
<evidence type="ECO:0008006" key="5">
    <source>
        <dbReference type="Google" id="ProtNLM"/>
    </source>
</evidence>
<organism evidence="3 4">
    <name type="scientific">Angomonas deanei</name>
    <dbReference type="NCBI Taxonomy" id="59799"/>
    <lineage>
        <taxon>Eukaryota</taxon>
        <taxon>Discoba</taxon>
        <taxon>Euglenozoa</taxon>
        <taxon>Kinetoplastea</taxon>
        <taxon>Metakinetoplastina</taxon>
        <taxon>Trypanosomatida</taxon>
        <taxon>Trypanosomatidae</taxon>
        <taxon>Strigomonadinae</taxon>
        <taxon>Angomonas</taxon>
    </lineage>
</organism>
<proteinExistence type="predicted"/>
<name>A0A7G2CBU0_9TRYP</name>
<reference evidence="3 4" key="1">
    <citation type="submission" date="2020-08" db="EMBL/GenBank/DDBJ databases">
        <authorList>
            <person name="Newling K."/>
            <person name="Davey J."/>
            <person name="Forrester S."/>
        </authorList>
    </citation>
    <scope>NUCLEOTIDE SEQUENCE [LARGE SCALE GENOMIC DNA]</scope>
    <source>
        <strain evidence="4">Crithidia deanei Carvalho (ATCC PRA-265)</strain>
    </source>
</reference>
<dbReference type="AlphaFoldDB" id="A0A7G2CBU0"/>
<keyword evidence="2" id="KW-1133">Transmembrane helix</keyword>
<dbReference type="VEuPathDB" id="TriTrypDB:ADEAN_000387900"/>
<evidence type="ECO:0000313" key="4">
    <source>
        <dbReference type="Proteomes" id="UP000515908"/>
    </source>
</evidence>
<gene>
    <name evidence="3" type="ORF">ADEAN_000387900</name>
</gene>
<keyword evidence="2" id="KW-0472">Membrane</keyword>
<evidence type="ECO:0000313" key="3">
    <source>
        <dbReference type="EMBL" id="CAD2216417.1"/>
    </source>
</evidence>
<dbReference type="Proteomes" id="UP000515908">
    <property type="component" value="Chromosome 06"/>
</dbReference>